<feature type="transmembrane region" description="Helical" evidence="8">
    <location>
        <begin position="232"/>
        <end position="254"/>
    </location>
</feature>
<gene>
    <name evidence="10" type="ORF">UX25_C0001G0027</name>
</gene>
<proteinExistence type="predicted"/>
<feature type="transmembrane region" description="Helical" evidence="8">
    <location>
        <begin position="110"/>
        <end position="131"/>
    </location>
</feature>
<keyword evidence="2" id="KW-1003">Cell membrane</keyword>
<evidence type="ECO:0000256" key="8">
    <source>
        <dbReference type="SAM" id="Phobius"/>
    </source>
</evidence>
<accession>A0A0G1QJ60</accession>
<keyword evidence="7 8" id="KW-0472">Membrane</keyword>
<dbReference type="PANTHER" id="PTHR33908:SF11">
    <property type="entry name" value="MEMBRANE PROTEIN"/>
    <property type="match status" value="1"/>
</dbReference>
<evidence type="ECO:0000256" key="5">
    <source>
        <dbReference type="ARBA" id="ARBA00022692"/>
    </source>
</evidence>
<dbReference type="Pfam" id="PF13231">
    <property type="entry name" value="PMT_2"/>
    <property type="match status" value="1"/>
</dbReference>
<dbReference type="STRING" id="1618589.UX25_C0001G0027"/>
<feature type="non-terminal residue" evidence="10">
    <location>
        <position position="289"/>
    </location>
</feature>
<protein>
    <submittedName>
        <fullName evidence="10">Glycosyl transferase family 39</fullName>
    </submittedName>
</protein>
<feature type="domain" description="Glycosyltransferase RgtA/B/C/D-like" evidence="9">
    <location>
        <begin position="112"/>
        <end position="250"/>
    </location>
</feature>
<dbReference type="PANTHER" id="PTHR33908">
    <property type="entry name" value="MANNOSYLTRANSFERASE YKCB-RELATED"/>
    <property type="match status" value="1"/>
</dbReference>
<evidence type="ECO:0000256" key="2">
    <source>
        <dbReference type="ARBA" id="ARBA00022475"/>
    </source>
</evidence>
<sequence length="289" mass="33644">MKIIFERIKKLKKKEYILLSIILVFAFISRLYKIGNPIADWHSWRQADTASVSRTFVEKGVNLLYPRYHDVSSIQTGIFNPKGYRFVEFPVFNAVHAFLAKSFPGLSLEIWGRLTSISSALASTVFIFLIAKKLMGKRAAVLAAFFFAFLPYNIYFTRVILPEPMATTFALASLWLFVKFLDREKLGYLSLSGLAFGLSMLIKPFTFFYILPFIFLAHKKYGLETIYKTPRLLIRFLVFVNLALAPFIIWRVWINQYPQGIPFFTWAFNGDGIRFRPSFWRWIFGERLG</sequence>
<evidence type="ECO:0000256" key="4">
    <source>
        <dbReference type="ARBA" id="ARBA00022679"/>
    </source>
</evidence>
<comment type="subcellular location">
    <subcellularLocation>
        <location evidence="1">Cell membrane</location>
        <topology evidence="1">Multi-pass membrane protein</topology>
    </subcellularLocation>
</comment>
<dbReference type="GO" id="GO:0009103">
    <property type="term" value="P:lipopolysaccharide biosynthetic process"/>
    <property type="evidence" value="ECO:0007669"/>
    <property type="project" value="UniProtKB-ARBA"/>
</dbReference>
<keyword evidence="5 8" id="KW-0812">Transmembrane</keyword>
<keyword evidence="6 8" id="KW-1133">Transmembrane helix</keyword>
<dbReference type="GO" id="GO:0016763">
    <property type="term" value="F:pentosyltransferase activity"/>
    <property type="evidence" value="ECO:0007669"/>
    <property type="project" value="TreeGrafter"/>
</dbReference>
<evidence type="ECO:0000313" key="10">
    <source>
        <dbReference type="EMBL" id="KKU17813.1"/>
    </source>
</evidence>
<dbReference type="InterPro" id="IPR038731">
    <property type="entry name" value="RgtA/B/C-like"/>
</dbReference>
<dbReference type="InterPro" id="IPR050297">
    <property type="entry name" value="LipidA_mod_glycosyltrf_83"/>
</dbReference>
<evidence type="ECO:0000256" key="1">
    <source>
        <dbReference type="ARBA" id="ARBA00004651"/>
    </source>
</evidence>
<keyword evidence="3" id="KW-0328">Glycosyltransferase</keyword>
<comment type="caution">
    <text evidence="10">The sequence shown here is derived from an EMBL/GenBank/DDBJ whole genome shotgun (WGS) entry which is preliminary data.</text>
</comment>
<dbReference type="EMBL" id="LCLM01000001">
    <property type="protein sequence ID" value="KKU17813.1"/>
    <property type="molecule type" value="Genomic_DNA"/>
</dbReference>
<evidence type="ECO:0000256" key="3">
    <source>
        <dbReference type="ARBA" id="ARBA00022676"/>
    </source>
</evidence>
<feature type="transmembrane region" description="Helical" evidence="8">
    <location>
        <begin position="16"/>
        <end position="35"/>
    </location>
</feature>
<evidence type="ECO:0000256" key="6">
    <source>
        <dbReference type="ARBA" id="ARBA00022989"/>
    </source>
</evidence>
<keyword evidence="4 10" id="KW-0808">Transferase</keyword>
<dbReference type="AlphaFoldDB" id="A0A0G1QJ60"/>
<evidence type="ECO:0000313" key="11">
    <source>
        <dbReference type="Proteomes" id="UP000034922"/>
    </source>
</evidence>
<feature type="transmembrane region" description="Helical" evidence="8">
    <location>
        <begin position="138"/>
        <end position="155"/>
    </location>
</feature>
<dbReference type="GO" id="GO:0005886">
    <property type="term" value="C:plasma membrane"/>
    <property type="evidence" value="ECO:0007669"/>
    <property type="project" value="UniProtKB-SubCell"/>
</dbReference>
<dbReference type="Proteomes" id="UP000034922">
    <property type="component" value="Unassembled WGS sequence"/>
</dbReference>
<evidence type="ECO:0000259" key="9">
    <source>
        <dbReference type="Pfam" id="PF13231"/>
    </source>
</evidence>
<organism evidence="10 11">
    <name type="scientific">Candidatus Woesebacteria bacterium GW2011_GWC2_45_9</name>
    <dbReference type="NCBI Taxonomy" id="1618589"/>
    <lineage>
        <taxon>Bacteria</taxon>
        <taxon>Candidatus Woeseibacteriota</taxon>
    </lineage>
</organism>
<feature type="transmembrane region" description="Helical" evidence="8">
    <location>
        <begin position="188"/>
        <end position="212"/>
    </location>
</feature>
<reference evidence="10 11" key="1">
    <citation type="journal article" date="2015" name="Nature">
        <title>rRNA introns, odd ribosomes, and small enigmatic genomes across a large radiation of phyla.</title>
        <authorList>
            <person name="Brown C.T."/>
            <person name="Hug L.A."/>
            <person name="Thomas B.C."/>
            <person name="Sharon I."/>
            <person name="Castelle C.J."/>
            <person name="Singh A."/>
            <person name="Wilkins M.J."/>
            <person name="Williams K.H."/>
            <person name="Banfield J.F."/>
        </authorList>
    </citation>
    <scope>NUCLEOTIDE SEQUENCE [LARGE SCALE GENOMIC DNA]</scope>
</reference>
<name>A0A0G1QJ60_9BACT</name>
<evidence type="ECO:0000256" key="7">
    <source>
        <dbReference type="ARBA" id="ARBA00023136"/>
    </source>
</evidence>